<reference evidence="1 2" key="2">
    <citation type="journal article" date="2022" name="Mol. Ecol. Resour.">
        <title>The genomes of chicory, endive, great burdock and yacon provide insights into Asteraceae paleo-polyploidization history and plant inulin production.</title>
        <authorList>
            <person name="Fan W."/>
            <person name="Wang S."/>
            <person name="Wang H."/>
            <person name="Wang A."/>
            <person name="Jiang F."/>
            <person name="Liu H."/>
            <person name="Zhao H."/>
            <person name="Xu D."/>
            <person name="Zhang Y."/>
        </authorList>
    </citation>
    <scope>NUCLEOTIDE SEQUENCE [LARGE SCALE GENOMIC DNA]</scope>
    <source>
        <strain evidence="2">cv. Niubang</strain>
    </source>
</reference>
<evidence type="ECO:0000313" key="1">
    <source>
        <dbReference type="EMBL" id="KAI3701493.1"/>
    </source>
</evidence>
<keyword evidence="2" id="KW-1185">Reference proteome</keyword>
<name>A0ACB8ZWC3_ARCLA</name>
<gene>
    <name evidence="1" type="ORF">L6452_26610</name>
</gene>
<dbReference type="Proteomes" id="UP001055879">
    <property type="component" value="Linkage Group LG09"/>
</dbReference>
<comment type="caution">
    <text evidence="1">The sequence shown here is derived from an EMBL/GenBank/DDBJ whole genome shotgun (WGS) entry which is preliminary data.</text>
</comment>
<evidence type="ECO:0000313" key="2">
    <source>
        <dbReference type="Proteomes" id="UP001055879"/>
    </source>
</evidence>
<dbReference type="EMBL" id="CM042055">
    <property type="protein sequence ID" value="KAI3701493.1"/>
    <property type="molecule type" value="Genomic_DNA"/>
</dbReference>
<protein>
    <submittedName>
        <fullName evidence="1">Uncharacterized protein</fullName>
    </submittedName>
</protein>
<proteinExistence type="predicted"/>
<sequence length="73" mass="8230">MYRFTCETETLTSLCVMRFLFRVLLSCNWGNTCIAMFITSDHGVVHESVPKSKAIEDQTSVREERRIVGGGGD</sequence>
<accession>A0ACB8ZWC3</accession>
<organism evidence="1 2">
    <name type="scientific">Arctium lappa</name>
    <name type="common">Greater burdock</name>
    <name type="synonym">Lappa major</name>
    <dbReference type="NCBI Taxonomy" id="4217"/>
    <lineage>
        <taxon>Eukaryota</taxon>
        <taxon>Viridiplantae</taxon>
        <taxon>Streptophyta</taxon>
        <taxon>Embryophyta</taxon>
        <taxon>Tracheophyta</taxon>
        <taxon>Spermatophyta</taxon>
        <taxon>Magnoliopsida</taxon>
        <taxon>eudicotyledons</taxon>
        <taxon>Gunneridae</taxon>
        <taxon>Pentapetalae</taxon>
        <taxon>asterids</taxon>
        <taxon>campanulids</taxon>
        <taxon>Asterales</taxon>
        <taxon>Asteraceae</taxon>
        <taxon>Carduoideae</taxon>
        <taxon>Cardueae</taxon>
        <taxon>Arctiinae</taxon>
        <taxon>Arctium</taxon>
    </lineage>
</organism>
<reference evidence="2" key="1">
    <citation type="journal article" date="2022" name="Mol. Ecol. Resour.">
        <title>The genomes of chicory, endive, great burdock and yacon provide insights into Asteraceae palaeo-polyploidization history and plant inulin production.</title>
        <authorList>
            <person name="Fan W."/>
            <person name="Wang S."/>
            <person name="Wang H."/>
            <person name="Wang A."/>
            <person name="Jiang F."/>
            <person name="Liu H."/>
            <person name="Zhao H."/>
            <person name="Xu D."/>
            <person name="Zhang Y."/>
        </authorList>
    </citation>
    <scope>NUCLEOTIDE SEQUENCE [LARGE SCALE GENOMIC DNA]</scope>
    <source>
        <strain evidence="2">cv. Niubang</strain>
    </source>
</reference>